<name>A0A2P8DBX6_9BACT</name>
<feature type="domain" description="Lnb N-terminal periplasmic" evidence="3">
    <location>
        <begin position="28"/>
        <end position="162"/>
    </location>
</feature>
<feature type="transmembrane region" description="Helical" evidence="1">
    <location>
        <begin position="282"/>
        <end position="303"/>
    </location>
</feature>
<evidence type="ECO:0000313" key="6">
    <source>
        <dbReference type="Proteomes" id="UP000240572"/>
    </source>
</evidence>
<dbReference type="InterPro" id="IPR057436">
    <property type="entry name" value="5TMH_Lnb"/>
</dbReference>
<reference evidence="5 6" key="1">
    <citation type="submission" date="2018-03" db="EMBL/GenBank/DDBJ databases">
        <title>Genomic Encyclopedia of Type Strains, Phase III (KMG-III): the genomes of soil and plant-associated and newly described type strains.</title>
        <authorList>
            <person name="Whitman W."/>
        </authorList>
    </citation>
    <scope>NUCLEOTIDE SEQUENCE [LARGE SCALE GENOMIC DNA]</scope>
    <source>
        <strain evidence="5 6">CGMCC 1.12700</strain>
    </source>
</reference>
<evidence type="ECO:0000256" key="1">
    <source>
        <dbReference type="SAM" id="Phobius"/>
    </source>
</evidence>
<dbReference type="InterPro" id="IPR025178">
    <property type="entry name" value="Lnb_N"/>
</dbReference>
<dbReference type="RefSeq" id="WP_106521378.1">
    <property type="nucleotide sequence ID" value="NZ_PYGD01000001.1"/>
</dbReference>
<keyword evidence="1" id="KW-0472">Membrane</keyword>
<keyword evidence="2" id="KW-0732">Signal</keyword>
<accession>A0A2P8DBX6</accession>
<evidence type="ECO:0000313" key="5">
    <source>
        <dbReference type="EMBL" id="PSK94687.1"/>
    </source>
</evidence>
<protein>
    <submittedName>
        <fullName evidence="5">Uncharacterized protein DUF4105</fullName>
    </submittedName>
</protein>
<sequence length="406" mass="46188">MRFFFSVVLTLFFFTSFAQGDSLGPVADNSHLRISILTCGSGNELYSSFGHTGVRVIDSSKGRDEVYNYGTFDFGDPDFYSKFMLGKLLYYLDKSSYPDFINVYIAEKRAVDEQVLDLTEVQKRTMLSYLDSNLRPENRAYRYDFFFDNCATRVRDIFPKVLGEEFYFGSALNGKKISYRGIMNQYLVNKHWERFGINLLLGSVTDSIMTDDGSMYLPDFVHQSLIHAKYRGKHVVSADNVLMKSGITEARRFNGPLWMMIGLLILTVLAFHIPAFRYLKPVIRFVILLVTGLLGCLMLFMWLGTNHQACTGNYNILWAIPLNLVVAFLAGKKKFWLRIYALAAISLLIVALIVHVIGFQRMPLIELSPLMLALMYIYIDLYKQNIDAPVPAALTPTANPPADDTL</sequence>
<keyword evidence="1" id="KW-1133">Transmembrane helix</keyword>
<feature type="transmembrane region" description="Helical" evidence="1">
    <location>
        <begin position="339"/>
        <end position="358"/>
    </location>
</feature>
<dbReference type="Pfam" id="PF13387">
    <property type="entry name" value="Lnb_N"/>
    <property type="match status" value="1"/>
</dbReference>
<proteinExistence type="predicted"/>
<keyword evidence="6" id="KW-1185">Reference proteome</keyword>
<dbReference type="EMBL" id="PYGD01000001">
    <property type="protein sequence ID" value="PSK94687.1"/>
    <property type="molecule type" value="Genomic_DNA"/>
</dbReference>
<organism evidence="5 6">
    <name type="scientific">Taibaiella chishuiensis</name>
    <dbReference type="NCBI Taxonomy" id="1434707"/>
    <lineage>
        <taxon>Bacteria</taxon>
        <taxon>Pseudomonadati</taxon>
        <taxon>Bacteroidota</taxon>
        <taxon>Chitinophagia</taxon>
        <taxon>Chitinophagales</taxon>
        <taxon>Chitinophagaceae</taxon>
        <taxon>Taibaiella</taxon>
    </lineage>
</organism>
<feature type="transmembrane region" description="Helical" evidence="1">
    <location>
        <begin position="257"/>
        <end position="275"/>
    </location>
</feature>
<feature type="signal peptide" evidence="2">
    <location>
        <begin position="1"/>
        <end position="20"/>
    </location>
</feature>
<gene>
    <name evidence="5" type="ORF">B0I18_101847</name>
</gene>
<evidence type="ECO:0000256" key="2">
    <source>
        <dbReference type="SAM" id="SignalP"/>
    </source>
</evidence>
<dbReference type="AlphaFoldDB" id="A0A2P8DBX6"/>
<keyword evidence="1" id="KW-0812">Transmembrane</keyword>
<evidence type="ECO:0000259" key="3">
    <source>
        <dbReference type="Pfam" id="PF13387"/>
    </source>
</evidence>
<dbReference type="Pfam" id="PF25221">
    <property type="entry name" value="5TMH_Lnb"/>
    <property type="match status" value="1"/>
</dbReference>
<evidence type="ECO:0000259" key="4">
    <source>
        <dbReference type="Pfam" id="PF25221"/>
    </source>
</evidence>
<feature type="chain" id="PRO_5015158084" evidence="2">
    <location>
        <begin position="21"/>
        <end position="406"/>
    </location>
</feature>
<feature type="transmembrane region" description="Helical" evidence="1">
    <location>
        <begin position="315"/>
        <end position="332"/>
    </location>
</feature>
<comment type="caution">
    <text evidence="5">The sequence shown here is derived from an EMBL/GenBank/DDBJ whole genome shotgun (WGS) entry which is preliminary data.</text>
</comment>
<dbReference type="OrthoDB" id="319167at2"/>
<dbReference type="Proteomes" id="UP000240572">
    <property type="component" value="Unassembled WGS sequence"/>
</dbReference>
<feature type="domain" description="Lnb-like transmembrane" evidence="4">
    <location>
        <begin position="255"/>
        <end position="377"/>
    </location>
</feature>